<gene>
    <name evidence="1" type="ORF">HF519_00885</name>
</gene>
<proteinExistence type="predicted"/>
<comment type="caution">
    <text evidence="1">The sequence shown here is derived from an EMBL/GenBank/DDBJ whole genome shotgun (WGS) entry which is preliminary data.</text>
</comment>
<keyword evidence="2" id="KW-1185">Reference proteome</keyword>
<organism evidence="1 2">
    <name type="scientific">Pseudonocardia bannensis</name>
    <dbReference type="NCBI Taxonomy" id="630973"/>
    <lineage>
        <taxon>Bacteria</taxon>
        <taxon>Bacillati</taxon>
        <taxon>Actinomycetota</taxon>
        <taxon>Actinomycetes</taxon>
        <taxon>Pseudonocardiales</taxon>
        <taxon>Pseudonocardiaceae</taxon>
        <taxon>Pseudonocardia</taxon>
    </lineage>
</organism>
<dbReference type="Gene3D" id="2.30.110.10">
    <property type="entry name" value="Electron Transport, Fmn-binding Protein, Chain A"/>
    <property type="match status" value="1"/>
</dbReference>
<dbReference type="EMBL" id="JAAXKZ010000002">
    <property type="protein sequence ID" value="NMH90173.1"/>
    <property type="molecule type" value="Genomic_DNA"/>
</dbReference>
<evidence type="ECO:0000313" key="1">
    <source>
        <dbReference type="EMBL" id="NMH90173.1"/>
    </source>
</evidence>
<reference evidence="1 2" key="1">
    <citation type="submission" date="2020-04" db="EMBL/GenBank/DDBJ databases">
        <authorList>
            <person name="Klaysubun C."/>
            <person name="Duangmal K."/>
            <person name="Lipun K."/>
        </authorList>
    </citation>
    <scope>NUCLEOTIDE SEQUENCE [LARGE SCALE GENOMIC DNA]</scope>
    <source>
        <strain evidence="1 2">DSM 45300</strain>
    </source>
</reference>
<dbReference type="Proteomes" id="UP000586918">
    <property type="component" value="Unassembled WGS sequence"/>
</dbReference>
<dbReference type="AlphaFoldDB" id="A0A848DA91"/>
<accession>A0A848DA91</accession>
<name>A0A848DA91_9PSEU</name>
<dbReference type="InterPro" id="IPR004378">
    <property type="entry name" value="F420H2_quin_Rdtase"/>
</dbReference>
<sequence length="93" mass="9937">MSNVEDRVMKAVDAVHRGIFRASRGRAPGRAGSMPVVELTTTGVGDGRERLWSRLTAAHANYAGYQRRTGRPIPVVVLDPVQGRDGSPPTVGA</sequence>
<dbReference type="Pfam" id="PF04075">
    <property type="entry name" value="F420H2_quin_red"/>
    <property type="match status" value="1"/>
</dbReference>
<dbReference type="RefSeq" id="WP_169409671.1">
    <property type="nucleotide sequence ID" value="NZ_JAAXKZ010000002.1"/>
</dbReference>
<evidence type="ECO:0000313" key="2">
    <source>
        <dbReference type="Proteomes" id="UP000586918"/>
    </source>
</evidence>
<protein>
    <submittedName>
        <fullName evidence="1">Nitroreductase family deazaflavin-dependent oxidoreductase</fullName>
    </submittedName>
</protein>
<dbReference type="GO" id="GO:0016491">
    <property type="term" value="F:oxidoreductase activity"/>
    <property type="evidence" value="ECO:0007669"/>
    <property type="project" value="InterPro"/>
</dbReference>
<dbReference type="InterPro" id="IPR012349">
    <property type="entry name" value="Split_barrel_FMN-bd"/>
</dbReference>